<proteinExistence type="predicted"/>
<sequence>MVEFDPGPPKAVAKHLMAVPSYAPHRELFWYDWGPVFYRGRLDRSAKLLCIASDPGPTERIAGRTLVGDAGQRVQGFLTKVGLTHSYVLVNAFAYALLPSKASKGTPILSEPAHLAWRNTLLGKIIGPQLQAVVAFGGQAQAAVALWDDRPDVPLFEVAHPSSRNADALVAGWRAAITALRGIVTPDDDGDATGPNYGSSVAEVDYAPVPARDLPFGVPPWLGNDHVGRTTKPKHRNCCERLSGDLMHTLVWRAPTNQP</sequence>
<dbReference type="Pfam" id="PF03167">
    <property type="entry name" value="UDG"/>
    <property type="match status" value="1"/>
</dbReference>
<organism evidence="2 3">
    <name type="scientific">Angustibacter luteus</name>
    <dbReference type="NCBI Taxonomy" id="658456"/>
    <lineage>
        <taxon>Bacteria</taxon>
        <taxon>Bacillati</taxon>
        <taxon>Actinomycetota</taxon>
        <taxon>Actinomycetes</taxon>
        <taxon>Kineosporiales</taxon>
        <taxon>Kineosporiaceae</taxon>
    </lineage>
</organism>
<protein>
    <submittedName>
        <fullName evidence="2">Uracil-DNA glycosylase family protein</fullName>
    </submittedName>
</protein>
<dbReference type="SMART" id="SM00986">
    <property type="entry name" value="UDG"/>
    <property type="match status" value="1"/>
</dbReference>
<name>A0ABW1JBB1_9ACTN</name>
<dbReference type="Gene3D" id="3.40.470.10">
    <property type="entry name" value="Uracil-DNA glycosylase-like domain"/>
    <property type="match status" value="1"/>
</dbReference>
<accession>A0ABW1JBB1</accession>
<dbReference type="EMBL" id="JBHSRD010000003">
    <property type="protein sequence ID" value="MFC6006566.1"/>
    <property type="molecule type" value="Genomic_DNA"/>
</dbReference>
<dbReference type="Proteomes" id="UP001596189">
    <property type="component" value="Unassembled WGS sequence"/>
</dbReference>
<comment type="caution">
    <text evidence="2">The sequence shown here is derived from an EMBL/GenBank/DDBJ whole genome shotgun (WGS) entry which is preliminary data.</text>
</comment>
<dbReference type="SUPFAM" id="SSF52141">
    <property type="entry name" value="Uracil-DNA glycosylase-like"/>
    <property type="match status" value="1"/>
</dbReference>
<feature type="domain" description="Uracil-DNA glycosylase-like" evidence="1">
    <location>
        <begin position="39"/>
        <end position="181"/>
    </location>
</feature>
<dbReference type="InterPro" id="IPR036895">
    <property type="entry name" value="Uracil-DNA_glycosylase-like_sf"/>
</dbReference>
<dbReference type="SMART" id="SM00987">
    <property type="entry name" value="UreE_C"/>
    <property type="match status" value="1"/>
</dbReference>
<evidence type="ECO:0000259" key="1">
    <source>
        <dbReference type="SMART" id="SM00986"/>
    </source>
</evidence>
<gene>
    <name evidence="2" type="ORF">ACFQDO_05420</name>
</gene>
<dbReference type="InterPro" id="IPR005122">
    <property type="entry name" value="Uracil-DNA_glycosylase-like"/>
</dbReference>
<dbReference type="RefSeq" id="WP_345718049.1">
    <property type="nucleotide sequence ID" value="NZ_BAABFP010000008.1"/>
</dbReference>
<evidence type="ECO:0000313" key="2">
    <source>
        <dbReference type="EMBL" id="MFC6006566.1"/>
    </source>
</evidence>
<reference evidence="3" key="1">
    <citation type="journal article" date="2019" name="Int. J. Syst. Evol. Microbiol.">
        <title>The Global Catalogue of Microorganisms (GCM) 10K type strain sequencing project: providing services to taxonomists for standard genome sequencing and annotation.</title>
        <authorList>
            <consortium name="The Broad Institute Genomics Platform"/>
            <consortium name="The Broad Institute Genome Sequencing Center for Infectious Disease"/>
            <person name="Wu L."/>
            <person name="Ma J."/>
        </authorList>
    </citation>
    <scope>NUCLEOTIDE SEQUENCE [LARGE SCALE GENOMIC DNA]</scope>
    <source>
        <strain evidence="3">KACC 14249</strain>
    </source>
</reference>
<keyword evidence="3" id="KW-1185">Reference proteome</keyword>
<evidence type="ECO:0000313" key="3">
    <source>
        <dbReference type="Proteomes" id="UP001596189"/>
    </source>
</evidence>